<dbReference type="SMART" id="SM00184">
    <property type="entry name" value="RING"/>
    <property type="match status" value="1"/>
</dbReference>
<keyword evidence="3" id="KW-0378">Hydrolase</keyword>
<dbReference type="Proteomes" id="UP000789570">
    <property type="component" value="Unassembled WGS sequence"/>
</dbReference>
<evidence type="ECO:0000313" key="10">
    <source>
        <dbReference type="EMBL" id="CAG8614553.1"/>
    </source>
</evidence>
<dbReference type="CDD" id="cd18793">
    <property type="entry name" value="SF2_C_SNF"/>
    <property type="match status" value="1"/>
</dbReference>
<dbReference type="InterPro" id="IPR050628">
    <property type="entry name" value="SNF2_RAD54_helicase_TF"/>
</dbReference>
<dbReference type="GO" id="GO:0008094">
    <property type="term" value="F:ATP-dependent activity, acting on DNA"/>
    <property type="evidence" value="ECO:0007669"/>
    <property type="project" value="TreeGrafter"/>
</dbReference>
<feature type="domain" description="RING-type" evidence="7">
    <location>
        <begin position="855"/>
        <end position="899"/>
    </location>
</feature>
<dbReference type="Pfam" id="PF00271">
    <property type="entry name" value="Helicase_C"/>
    <property type="match status" value="1"/>
</dbReference>
<dbReference type="GO" id="GO:0008270">
    <property type="term" value="F:zinc ion binding"/>
    <property type="evidence" value="ECO:0007669"/>
    <property type="project" value="UniProtKB-KW"/>
</dbReference>
<dbReference type="Pfam" id="PF00176">
    <property type="entry name" value="SNF2-rel_dom"/>
    <property type="match status" value="1"/>
</dbReference>
<name>A0A9N9CXC5_9GLOM</name>
<evidence type="ECO:0000259" key="8">
    <source>
        <dbReference type="PROSITE" id="PS51192"/>
    </source>
</evidence>
<dbReference type="GO" id="GO:0006281">
    <property type="term" value="P:DNA repair"/>
    <property type="evidence" value="ECO:0007669"/>
    <property type="project" value="TreeGrafter"/>
</dbReference>
<dbReference type="SUPFAM" id="SSF57850">
    <property type="entry name" value="RING/U-box"/>
    <property type="match status" value="1"/>
</dbReference>
<comment type="caution">
    <text evidence="10">The sequence shown here is derived from an EMBL/GenBank/DDBJ whole genome shotgun (WGS) entry which is preliminary data.</text>
</comment>
<keyword evidence="11" id="KW-1185">Reference proteome</keyword>
<evidence type="ECO:0000259" key="7">
    <source>
        <dbReference type="PROSITE" id="PS50089"/>
    </source>
</evidence>
<dbReference type="InterPro" id="IPR014001">
    <property type="entry name" value="Helicase_ATP-bd"/>
</dbReference>
<dbReference type="SMART" id="SM00487">
    <property type="entry name" value="DEXDc"/>
    <property type="match status" value="1"/>
</dbReference>
<dbReference type="PROSITE" id="PS51192">
    <property type="entry name" value="HELICASE_ATP_BIND_1"/>
    <property type="match status" value="1"/>
</dbReference>
<evidence type="ECO:0000256" key="1">
    <source>
        <dbReference type="ARBA" id="ARBA00007025"/>
    </source>
</evidence>
<keyword evidence="2" id="KW-0547">Nucleotide-binding</keyword>
<evidence type="ECO:0000256" key="2">
    <source>
        <dbReference type="ARBA" id="ARBA00022741"/>
    </source>
</evidence>
<dbReference type="Gene3D" id="3.40.50.300">
    <property type="entry name" value="P-loop containing nucleotide triphosphate hydrolases"/>
    <property type="match status" value="1"/>
</dbReference>
<gene>
    <name evidence="10" type="ORF">FCALED_LOCUS9241</name>
</gene>
<evidence type="ECO:0000256" key="4">
    <source>
        <dbReference type="ARBA" id="ARBA00022806"/>
    </source>
</evidence>
<dbReference type="InterPro" id="IPR027417">
    <property type="entry name" value="P-loop_NTPase"/>
</dbReference>
<evidence type="ECO:0000256" key="3">
    <source>
        <dbReference type="ARBA" id="ARBA00022801"/>
    </source>
</evidence>
<dbReference type="OrthoDB" id="448448at2759"/>
<sequence length="1114" mass="127116">MSYPLGNYFYNNGEPSTLGQSSSSQSLFDASTADKIDYSHPSLGKTLINDFRDLVGTGVSPSVLENLLKTSSGDLELAVNNYFDNKMDKENLVIGEAEPPRPASLRRNLNSINYSPDYVEQPSSKRTRKHSNARDWKRKHLGSILVNGQSTVRSERIIKSGDKVTFQSQVFFQKPSRGRKRSRQSCWQNTMLRFNSVNGTQLGIIDDMQLTYMVANLMDAGVCEFEGEVVYIGDADGNIEINDEILIDMKIYILYAAFSREPTFSLSRENTKFIITGPNSMAEHKATDRKNAIMYMFEQCKIKAKQSSVLTQEHKQAGTLDAERIQEHFQNEEWTGFRSAFIHQSLYNEEEETSSNISDQQLNALYEKAQRLDLNIPEAEPPAHTFLFKLRRYQKQALHWMLSKETLDPNQTKPTSLHPLWEEYEFPGQADDTEETIADDQPNKFFYFNPYTGELSLDFQKVDHCRGGILADEMGLGKTIEILSLIHAVKYPTIDPNQCDIVDLTEDSKPSSSKSVHRSTSSSTYERFPAIATTLIVCPMSLLSQWRDEVKNVSASQTLSVELYYGKQRNWDLKSIRSRKAILPDVLVTTYGVLMSEFTDEERKPATSPLFNVEFFRVVLDEAHTIKSKITKTAKACYALRAERRWALTGTPIQNRLEDIYSLVHFLRHEPWSNFQFWKKYIQTPFDKKDIRALGVVQGVLEPLVLRRTKNMRDSNGQPIIDLPCKDVEIEFLEFSPEEQDIYDSIYTHSKTKFNYYCQAGSVLSHYAHIFQLLVRLRQVCDHPILAISKSKNTVDDFVEDGVNFSAFDAEGNLNIDRLIERFMTNYGEQDHSTNYQLEMLEKLKYGDDFSNKECPICYENLVNGVLLPCMHSACRQCIMNYFQSQVTSGKSGQCPVCRRGPIAENDLLDIVRKNDNVCDNKNIASSSSPGAAMEFDDASLKLSAKLGALLRHLNQLRQGNKMTEKCVVFSQFTSMLDLVGDVLSKENFTFVRLDGTQQQSEREFVLKEFKKTGIDIMLISLRAGGVGLNLTAASRAYLMDPWWNSSIEDQAIDRVHRIGQKTEVRVIRFIIKNSIEEKMLSIQKRKNAIACGLGMSKDEMKAQRLEDLRELFS</sequence>
<dbReference type="GO" id="GO:0004386">
    <property type="term" value="F:helicase activity"/>
    <property type="evidence" value="ECO:0007669"/>
    <property type="project" value="UniProtKB-KW"/>
</dbReference>
<feature type="domain" description="Helicase C-terminal" evidence="9">
    <location>
        <begin position="956"/>
        <end position="1110"/>
    </location>
</feature>
<keyword evidence="4" id="KW-0347">Helicase</keyword>
<dbReference type="Gene3D" id="3.40.50.10810">
    <property type="entry name" value="Tandem AAA-ATPase domain"/>
    <property type="match status" value="1"/>
</dbReference>
<dbReference type="AlphaFoldDB" id="A0A9N9CXC5"/>
<protein>
    <submittedName>
        <fullName evidence="10">5115_t:CDS:1</fullName>
    </submittedName>
</protein>
<keyword evidence="5" id="KW-0067">ATP-binding</keyword>
<dbReference type="PANTHER" id="PTHR45626:SF22">
    <property type="entry name" value="DNA REPAIR PROTEIN RAD5"/>
    <property type="match status" value="1"/>
</dbReference>
<dbReference type="PANTHER" id="PTHR45626">
    <property type="entry name" value="TRANSCRIPTION TERMINATION FACTOR 2-RELATED"/>
    <property type="match status" value="1"/>
</dbReference>
<proteinExistence type="inferred from homology"/>
<accession>A0A9N9CXC5</accession>
<dbReference type="InterPro" id="IPR001650">
    <property type="entry name" value="Helicase_C-like"/>
</dbReference>
<dbReference type="InterPro" id="IPR001841">
    <property type="entry name" value="Znf_RING"/>
</dbReference>
<dbReference type="PROSITE" id="PS51194">
    <property type="entry name" value="HELICASE_CTER"/>
    <property type="match status" value="1"/>
</dbReference>
<evidence type="ECO:0000259" key="9">
    <source>
        <dbReference type="PROSITE" id="PS51194"/>
    </source>
</evidence>
<dbReference type="InterPro" id="IPR049730">
    <property type="entry name" value="SNF2/RAD54-like_C"/>
</dbReference>
<keyword evidence="6" id="KW-0862">Zinc</keyword>
<reference evidence="10" key="1">
    <citation type="submission" date="2021-06" db="EMBL/GenBank/DDBJ databases">
        <authorList>
            <person name="Kallberg Y."/>
            <person name="Tangrot J."/>
            <person name="Rosling A."/>
        </authorList>
    </citation>
    <scope>NUCLEOTIDE SEQUENCE</scope>
    <source>
        <strain evidence="10">UK204</strain>
    </source>
</reference>
<evidence type="ECO:0000256" key="6">
    <source>
        <dbReference type="PROSITE-ProRule" id="PRU00175"/>
    </source>
</evidence>
<dbReference type="InterPro" id="IPR000330">
    <property type="entry name" value="SNF2_N"/>
</dbReference>
<evidence type="ECO:0000313" key="11">
    <source>
        <dbReference type="Proteomes" id="UP000789570"/>
    </source>
</evidence>
<dbReference type="SMART" id="SM00490">
    <property type="entry name" value="HELICc"/>
    <property type="match status" value="1"/>
</dbReference>
<feature type="domain" description="Helicase ATP-binding" evidence="8">
    <location>
        <begin position="459"/>
        <end position="670"/>
    </location>
</feature>
<dbReference type="GO" id="GO:0005524">
    <property type="term" value="F:ATP binding"/>
    <property type="evidence" value="ECO:0007669"/>
    <property type="project" value="UniProtKB-KW"/>
</dbReference>
<dbReference type="Gene3D" id="3.30.40.10">
    <property type="entry name" value="Zinc/RING finger domain, C3HC4 (zinc finger)"/>
    <property type="match status" value="1"/>
</dbReference>
<evidence type="ECO:0000256" key="5">
    <source>
        <dbReference type="ARBA" id="ARBA00022840"/>
    </source>
</evidence>
<dbReference type="SUPFAM" id="SSF52540">
    <property type="entry name" value="P-loop containing nucleoside triphosphate hydrolases"/>
    <property type="match status" value="2"/>
</dbReference>
<dbReference type="Pfam" id="PF13920">
    <property type="entry name" value="zf-C3HC4_3"/>
    <property type="match status" value="1"/>
</dbReference>
<organism evidence="10 11">
    <name type="scientific">Funneliformis caledonium</name>
    <dbReference type="NCBI Taxonomy" id="1117310"/>
    <lineage>
        <taxon>Eukaryota</taxon>
        <taxon>Fungi</taxon>
        <taxon>Fungi incertae sedis</taxon>
        <taxon>Mucoromycota</taxon>
        <taxon>Glomeromycotina</taxon>
        <taxon>Glomeromycetes</taxon>
        <taxon>Glomerales</taxon>
        <taxon>Glomeraceae</taxon>
        <taxon>Funneliformis</taxon>
    </lineage>
</organism>
<dbReference type="GO" id="GO:0005634">
    <property type="term" value="C:nucleus"/>
    <property type="evidence" value="ECO:0007669"/>
    <property type="project" value="TreeGrafter"/>
</dbReference>
<dbReference type="EMBL" id="CAJVPQ010002981">
    <property type="protein sequence ID" value="CAG8614553.1"/>
    <property type="molecule type" value="Genomic_DNA"/>
</dbReference>
<dbReference type="CDD" id="cd18008">
    <property type="entry name" value="DEXDc_SHPRH-like"/>
    <property type="match status" value="1"/>
</dbReference>
<dbReference type="InterPro" id="IPR013083">
    <property type="entry name" value="Znf_RING/FYVE/PHD"/>
</dbReference>
<dbReference type="GO" id="GO:0016787">
    <property type="term" value="F:hydrolase activity"/>
    <property type="evidence" value="ECO:0007669"/>
    <property type="project" value="UniProtKB-KW"/>
</dbReference>
<keyword evidence="6" id="KW-0479">Metal-binding</keyword>
<dbReference type="PROSITE" id="PS50089">
    <property type="entry name" value="ZF_RING_2"/>
    <property type="match status" value="1"/>
</dbReference>
<comment type="similarity">
    <text evidence="1">Belongs to the SNF2/RAD54 helicase family.</text>
</comment>
<dbReference type="InterPro" id="IPR038718">
    <property type="entry name" value="SNF2-like_sf"/>
</dbReference>
<keyword evidence="6" id="KW-0863">Zinc-finger</keyword>